<feature type="compositionally biased region" description="Basic residues" evidence="2">
    <location>
        <begin position="388"/>
        <end position="415"/>
    </location>
</feature>
<dbReference type="InterPro" id="IPR014720">
    <property type="entry name" value="dsRBD_dom"/>
</dbReference>
<organism evidence="5 6">
    <name type="scientific">Cryptotermes secundus</name>
    <dbReference type="NCBI Taxonomy" id="105785"/>
    <lineage>
        <taxon>Eukaryota</taxon>
        <taxon>Metazoa</taxon>
        <taxon>Ecdysozoa</taxon>
        <taxon>Arthropoda</taxon>
        <taxon>Hexapoda</taxon>
        <taxon>Insecta</taxon>
        <taxon>Pterygota</taxon>
        <taxon>Neoptera</taxon>
        <taxon>Polyneoptera</taxon>
        <taxon>Dictyoptera</taxon>
        <taxon>Blattodea</taxon>
        <taxon>Blattoidea</taxon>
        <taxon>Termitoidae</taxon>
        <taxon>Kalotermitidae</taxon>
        <taxon>Cryptotermitinae</taxon>
        <taxon>Cryptotermes</taxon>
    </lineage>
</organism>
<dbReference type="GO" id="GO:0048024">
    <property type="term" value="P:regulation of mRNA splicing, via spliceosome"/>
    <property type="evidence" value="ECO:0007669"/>
    <property type="project" value="TreeGrafter"/>
</dbReference>
<feature type="region of interest" description="Disordered" evidence="2">
    <location>
        <begin position="278"/>
        <end position="422"/>
    </location>
</feature>
<feature type="compositionally biased region" description="Basic and acidic residues" evidence="2">
    <location>
        <begin position="79"/>
        <end position="95"/>
    </location>
</feature>
<dbReference type="SUPFAM" id="SSF54768">
    <property type="entry name" value="dsRNA-binding domain-like"/>
    <property type="match status" value="1"/>
</dbReference>
<proteinExistence type="predicted"/>
<dbReference type="EMBL" id="NEVH01012087">
    <property type="protein sequence ID" value="PNF30719.1"/>
    <property type="molecule type" value="Genomic_DNA"/>
</dbReference>
<reference evidence="5 6" key="1">
    <citation type="submission" date="2017-12" db="EMBL/GenBank/DDBJ databases">
        <title>Hemimetabolous genomes reveal molecular basis of termite eusociality.</title>
        <authorList>
            <person name="Harrison M.C."/>
            <person name="Jongepier E."/>
            <person name="Robertson H.M."/>
            <person name="Arning N."/>
            <person name="Bitard-Feildel T."/>
            <person name="Chao H."/>
            <person name="Childers C.P."/>
            <person name="Dinh H."/>
            <person name="Doddapaneni H."/>
            <person name="Dugan S."/>
            <person name="Gowin J."/>
            <person name="Greiner C."/>
            <person name="Han Y."/>
            <person name="Hu H."/>
            <person name="Hughes D.S.T."/>
            <person name="Huylmans A.-K."/>
            <person name="Kemena C."/>
            <person name="Kremer L.P.M."/>
            <person name="Lee S.L."/>
            <person name="Lopez-Ezquerra A."/>
            <person name="Mallet L."/>
            <person name="Monroy-Kuhn J.M."/>
            <person name="Moser A."/>
            <person name="Murali S.C."/>
            <person name="Muzny D.M."/>
            <person name="Otani S."/>
            <person name="Piulachs M.-D."/>
            <person name="Poelchau M."/>
            <person name="Qu J."/>
            <person name="Schaub F."/>
            <person name="Wada-Katsumata A."/>
            <person name="Worley K.C."/>
            <person name="Xie Q."/>
            <person name="Ylla G."/>
            <person name="Poulsen M."/>
            <person name="Gibbs R.A."/>
            <person name="Schal C."/>
            <person name="Richards S."/>
            <person name="Belles X."/>
            <person name="Korb J."/>
            <person name="Bornberg-Bauer E."/>
        </authorList>
    </citation>
    <scope>NUCLEOTIDE SEQUENCE [LARGE SCALE GENOMIC DNA]</scope>
    <source>
        <tissue evidence="5">Whole body</tissue>
    </source>
</reference>
<dbReference type="Pfam" id="PF14709">
    <property type="entry name" value="DND1_DSRM"/>
    <property type="match status" value="1"/>
</dbReference>
<feature type="region of interest" description="Disordered" evidence="2">
    <location>
        <begin position="74"/>
        <end position="266"/>
    </location>
</feature>
<dbReference type="InterPro" id="IPR000467">
    <property type="entry name" value="G_patch_dom"/>
</dbReference>
<evidence type="ECO:0000256" key="2">
    <source>
        <dbReference type="SAM" id="MobiDB-lite"/>
    </source>
</evidence>
<feature type="compositionally biased region" description="Basic residues" evidence="2">
    <location>
        <begin position="96"/>
        <end position="122"/>
    </location>
</feature>
<feature type="region of interest" description="Disordered" evidence="2">
    <location>
        <begin position="544"/>
        <end position="563"/>
    </location>
</feature>
<dbReference type="Proteomes" id="UP000235965">
    <property type="component" value="Unassembled WGS sequence"/>
</dbReference>
<feature type="region of interest" description="Disordered" evidence="2">
    <location>
        <begin position="474"/>
        <end position="500"/>
    </location>
</feature>
<keyword evidence="6" id="KW-1185">Reference proteome</keyword>
<feature type="domain" description="DRBM" evidence="3">
    <location>
        <begin position="750"/>
        <end position="820"/>
    </location>
</feature>
<evidence type="ECO:0000259" key="3">
    <source>
        <dbReference type="PROSITE" id="PS50137"/>
    </source>
</evidence>
<accession>A0A2J7QQ60</accession>
<dbReference type="CDD" id="cd19870">
    <property type="entry name" value="DSRM_SON-like"/>
    <property type="match status" value="1"/>
</dbReference>
<name>A0A2J7QQ60_9NEOP</name>
<dbReference type="Gene3D" id="3.30.160.20">
    <property type="match status" value="1"/>
</dbReference>
<dbReference type="PROSITE" id="PS50174">
    <property type="entry name" value="G_PATCH"/>
    <property type="match status" value="1"/>
</dbReference>
<dbReference type="GO" id="GO:0003723">
    <property type="term" value="F:RNA binding"/>
    <property type="evidence" value="ECO:0007669"/>
    <property type="project" value="UniProtKB-UniRule"/>
</dbReference>
<gene>
    <name evidence="5" type="ORF">B7P43_G06082</name>
</gene>
<dbReference type="GO" id="GO:0051726">
    <property type="term" value="P:regulation of cell cycle"/>
    <property type="evidence" value="ECO:0007669"/>
    <property type="project" value="InterPro"/>
</dbReference>
<evidence type="ECO:0000313" key="5">
    <source>
        <dbReference type="EMBL" id="PNF30719.1"/>
    </source>
</evidence>
<evidence type="ECO:0008006" key="7">
    <source>
        <dbReference type="Google" id="ProtNLM"/>
    </source>
</evidence>
<dbReference type="Pfam" id="PF01585">
    <property type="entry name" value="G-patch"/>
    <property type="match status" value="1"/>
</dbReference>
<keyword evidence="1" id="KW-0694">RNA-binding</keyword>
<dbReference type="PANTHER" id="PTHR46528">
    <property type="entry name" value="PROTEIN SON"/>
    <property type="match status" value="1"/>
</dbReference>
<feature type="compositionally biased region" description="Basic residues" evidence="2">
    <location>
        <begin position="137"/>
        <end position="152"/>
    </location>
</feature>
<dbReference type="InterPro" id="IPR032922">
    <property type="entry name" value="SON"/>
</dbReference>
<evidence type="ECO:0000259" key="4">
    <source>
        <dbReference type="PROSITE" id="PS50174"/>
    </source>
</evidence>
<feature type="compositionally biased region" description="Basic and acidic residues" evidence="2">
    <location>
        <begin position="486"/>
        <end position="500"/>
    </location>
</feature>
<dbReference type="FunFam" id="3.30.160.20:FF:000053">
    <property type="entry name" value="protein SON isoform X1"/>
    <property type="match status" value="1"/>
</dbReference>
<dbReference type="OrthoDB" id="786951at2759"/>
<dbReference type="AlphaFoldDB" id="A0A2J7QQ60"/>
<feature type="domain" description="G-patch" evidence="4">
    <location>
        <begin position="682"/>
        <end position="728"/>
    </location>
</feature>
<evidence type="ECO:0000256" key="1">
    <source>
        <dbReference type="PROSITE-ProRule" id="PRU00266"/>
    </source>
</evidence>
<dbReference type="SMART" id="SM00358">
    <property type="entry name" value="DSRM"/>
    <property type="match status" value="1"/>
</dbReference>
<feature type="compositionally biased region" description="Basic residues" evidence="2">
    <location>
        <begin position="336"/>
        <end position="378"/>
    </location>
</feature>
<dbReference type="SMART" id="SM00443">
    <property type="entry name" value="G_patch"/>
    <property type="match status" value="1"/>
</dbReference>
<comment type="caution">
    <text evidence="5">The sequence shown here is derived from an EMBL/GenBank/DDBJ whole genome shotgun (WGS) entry which is preliminary data.</text>
</comment>
<sequence length="823" mass="91372">MTTSSGQAAVVNKTSVKEQFCVKQELFDFKTILNKVDTRNVSEPDIPTKSSTEILSELFGSFNAEPPKIAECVEQISENGHDVAGRKSAEKDTSLRNKRSKKSKKKHKQKEKKHKKKTKSSKRQGNSEDSDDTGCGGRRHKDPSEGKKKKKLKDSGVTEPKLMPTMEPVSIKITTDGSKNVKRTVACSPADPNGSRAPPLSLPAASEEPVVEPPGHAASSQVAETNAKAGIPPAATQPKQLTSDMKPRSGPGRIVIKNLKYSSVYEETVRQVEEQAKLKAERYEEGELSEDSSDNKEASPTDDDLVALSPEHSTSSDRKDQHRHCRKHTTTDDKHYHRHHHHSHHHRSRSRSHEKSKRSHSSSSHDRHHSHGCSKRMHSRESSSSRERLRRRRSHSSSSRKRARRSRSHSRHRSPGHIDKQKLLEIARKNAMTLLKQGVLPSSVVSQDKMVAIKAGGKSVAELTDFCKQLSKKEALGQASSESEGEEHPSSGSDTERPFHHPFQIKERPASIVMNIRNSVQLPVKTLQEKTAEQSKQLRIQFPVSSGQQHRKSENEWVPVSPKKEEPTASVVATEVTENRVVMEAVNQVFPSAMVTEELDIGAIVSQRLTAMRKLQENPNDVQAISEMYRAQKGMQMWAESKQQPGQFTGTTGARVLTAAELASGYQAWAKKDQLTTASPVSGGMGMALLQKMGWRPGEGLGKNKEGTLEPLQLEIKMDKKGLVSQEELVQKPVPQLPPNPITKTLVGKHPVSLLVEFCSKRRWGVPQFELCFECGPDHRKNFLFKVRVNGNEYKPSVASPNKKQAKAEAATICLQALGVLPP</sequence>
<evidence type="ECO:0000313" key="6">
    <source>
        <dbReference type="Proteomes" id="UP000235965"/>
    </source>
</evidence>
<dbReference type="PANTHER" id="PTHR46528:SF1">
    <property type="entry name" value="PROTEIN SON"/>
    <property type="match status" value="1"/>
</dbReference>
<protein>
    <recommendedName>
        <fullName evidence="7">Protein SON</fullName>
    </recommendedName>
</protein>
<dbReference type="PROSITE" id="PS50137">
    <property type="entry name" value="DS_RBD"/>
    <property type="match status" value="1"/>
</dbReference>